<reference evidence="1" key="1">
    <citation type="submission" date="2016-10" db="EMBL/GenBank/DDBJ databases">
        <title>Sequence of Gallionella enrichment culture.</title>
        <authorList>
            <person name="Poehlein A."/>
            <person name="Muehling M."/>
            <person name="Daniel R."/>
        </authorList>
    </citation>
    <scope>NUCLEOTIDE SEQUENCE</scope>
</reference>
<protein>
    <submittedName>
        <fullName evidence="1">Uncharacterized protein</fullName>
    </submittedName>
</protein>
<gene>
    <name evidence="1" type="ORF">GALL_391240</name>
</gene>
<accession>A0A1J5Q657</accession>
<name>A0A1J5Q657_9ZZZZ</name>
<evidence type="ECO:0000313" key="1">
    <source>
        <dbReference type="EMBL" id="OIQ79150.1"/>
    </source>
</evidence>
<dbReference type="AlphaFoldDB" id="A0A1J5Q657"/>
<sequence length="64" mass="6980">MQRCSVLALIPGKLRQKKPGERSVQSSGMTVFKLKVLVACMANAAWVEMMSVAVSRNATPDTKE</sequence>
<comment type="caution">
    <text evidence="1">The sequence shown here is derived from an EMBL/GenBank/DDBJ whole genome shotgun (WGS) entry which is preliminary data.</text>
</comment>
<proteinExistence type="predicted"/>
<dbReference type="EMBL" id="MLJW01001266">
    <property type="protein sequence ID" value="OIQ79150.1"/>
    <property type="molecule type" value="Genomic_DNA"/>
</dbReference>
<organism evidence="1">
    <name type="scientific">mine drainage metagenome</name>
    <dbReference type="NCBI Taxonomy" id="410659"/>
    <lineage>
        <taxon>unclassified sequences</taxon>
        <taxon>metagenomes</taxon>
        <taxon>ecological metagenomes</taxon>
    </lineage>
</organism>